<evidence type="ECO:0000313" key="1">
    <source>
        <dbReference type="EMBL" id="PYH70344.1"/>
    </source>
</evidence>
<sequence>MPHAFYACMGGYRVVIPRAFLNEDGDTRDDPTLIAGTAQGDNEHYQVLVKDTMVEKTLCYSPQLTTLEILDELGLFLATEEACLQDRGLSLMKEEDIHNVSTSDAVIKGFALFSMRMAYQFGHHACSCGSAHKRA</sequence>
<gene>
    <name evidence="1" type="ORF">BO88DRAFT_414084</name>
</gene>
<dbReference type="Proteomes" id="UP000248405">
    <property type="component" value="Unassembled WGS sequence"/>
</dbReference>
<accession>A0A319BEB3</accession>
<proteinExistence type="predicted"/>
<organism evidence="1 2">
    <name type="scientific">Aspergillus vadensis (strain CBS 113365 / IMI 142717 / IBT 24658)</name>
    <dbReference type="NCBI Taxonomy" id="1448311"/>
    <lineage>
        <taxon>Eukaryota</taxon>
        <taxon>Fungi</taxon>
        <taxon>Dikarya</taxon>
        <taxon>Ascomycota</taxon>
        <taxon>Pezizomycotina</taxon>
        <taxon>Eurotiomycetes</taxon>
        <taxon>Eurotiomycetidae</taxon>
        <taxon>Eurotiales</taxon>
        <taxon>Aspergillaceae</taxon>
        <taxon>Aspergillus</taxon>
        <taxon>Aspergillus subgen. Circumdati</taxon>
    </lineage>
</organism>
<dbReference type="EMBL" id="KZ821621">
    <property type="protein sequence ID" value="PYH70344.1"/>
    <property type="molecule type" value="Genomic_DNA"/>
</dbReference>
<dbReference type="OrthoDB" id="4423296at2759"/>
<dbReference type="RefSeq" id="XP_025564138.1">
    <property type="nucleotide sequence ID" value="XM_025708153.1"/>
</dbReference>
<dbReference type="GeneID" id="37212745"/>
<name>A0A319BEB3_ASPVC</name>
<keyword evidence="2" id="KW-1185">Reference proteome</keyword>
<reference evidence="1" key="1">
    <citation type="submission" date="2016-12" db="EMBL/GenBank/DDBJ databases">
        <title>The genomes of Aspergillus section Nigri reveals drivers in fungal speciation.</title>
        <authorList>
            <consortium name="DOE Joint Genome Institute"/>
            <person name="Vesth T.C."/>
            <person name="Nybo J."/>
            <person name="Theobald S."/>
            <person name="Brandl J."/>
            <person name="Frisvad J.C."/>
            <person name="Nielsen K.F."/>
            <person name="Lyhne E.K."/>
            <person name="Kogle M.E."/>
            <person name="Kuo A."/>
            <person name="Riley R."/>
            <person name="Clum A."/>
            <person name="Nolan M."/>
            <person name="Lipzen A."/>
            <person name="Salamov A."/>
            <person name="Henrissat B."/>
            <person name="Wiebenga A."/>
            <person name="De Vries R.P."/>
            <person name="Grigoriev I.V."/>
            <person name="Mortensen U.H."/>
            <person name="Andersen M.R."/>
            <person name="Baker S.E."/>
        </authorList>
    </citation>
    <scope>NUCLEOTIDE SEQUENCE [LARGE SCALE GENOMIC DNA]</scope>
    <source>
        <strain evidence="1">CBS 113365</strain>
    </source>
</reference>
<dbReference type="AlphaFoldDB" id="A0A319BEB3"/>
<evidence type="ECO:0000313" key="2">
    <source>
        <dbReference type="Proteomes" id="UP000248405"/>
    </source>
</evidence>
<protein>
    <submittedName>
        <fullName evidence="1">Uncharacterized protein</fullName>
    </submittedName>
</protein>